<dbReference type="Pfam" id="PF18818">
    <property type="entry name" value="MPTase-PolyVal"/>
    <property type="match status" value="1"/>
</dbReference>
<dbReference type="GO" id="GO:0003697">
    <property type="term" value="F:single-stranded DNA binding"/>
    <property type="evidence" value="ECO:0007669"/>
    <property type="project" value="InterPro"/>
</dbReference>
<dbReference type="InterPro" id="IPR013610">
    <property type="entry name" value="ArdC_N"/>
</dbReference>
<name>A0A1H9VIT4_9RHOB</name>
<dbReference type="InterPro" id="IPR017113">
    <property type="entry name" value="Antirestriction_ArdC"/>
</dbReference>
<keyword evidence="4" id="KW-1185">Reference proteome</keyword>
<dbReference type="RefSeq" id="WP_092694379.1">
    <property type="nucleotide sequence ID" value="NZ_FOGU01000007.1"/>
</dbReference>
<dbReference type="EMBL" id="FOGU01000007">
    <property type="protein sequence ID" value="SES21478.1"/>
    <property type="molecule type" value="Genomic_DNA"/>
</dbReference>
<dbReference type="InterPro" id="IPR041459">
    <property type="entry name" value="MPTase-PolyVal"/>
</dbReference>
<dbReference type="AlphaFoldDB" id="A0A1H9VIT4"/>
<reference evidence="3 4" key="1">
    <citation type="submission" date="2016-10" db="EMBL/GenBank/DDBJ databases">
        <authorList>
            <person name="de Groot N.N."/>
        </authorList>
    </citation>
    <scope>NUCLEOTIDE SEQUENCE [LARGE SCALE GENOMIC DNA]</scope>
    <source>
        <strain evidence="3 4">DSM 23042</strain>
    </source>
</reference>
<organism evidence="3 4">
    <name type="scientific">Tranquillimonas rosea</name>
    <dbReference type="NCBI Taxonomy" id="641238"/>
    <lineage>
        <taxon>Bacteria</taxon>
        <taxon>Pseudomonadati</taxon>
        <taxon>Pseudomonadota</taxon>
        <taxon>Alphaproteobacteria</taxon>
        <taxon>Rhodobacterales</taxon>
        <taxon>Roseobacteraceae</taxon>
        <taxon>Tranquillimonas</taxon>
    </lineage>
</organism>
<dbReference type="OrthoDB" id="9792687at2"/>
<gene>
    <name evidence="3" type="ORF">SAMN04490244_107146</name>
</gene>
<evidence type="ECO:0000313" key="3">
    <source>
        <dbReference type="EMBL" id="SES21478.1"/>
    </source>
</evidence>
<protein>
    <submittedName>
        <fullName evidence="3">Antirestriction protein ArdC</fullName>
    </submittedName>
</protein>
<feature type="domain" description="N-terminal" evidence="1">
    <location>
        <begin position="3"/>
        <end position="123"/>
    </location>
</feature>
<dbReference type="Pfam" id="PF08401">
    <property type="entry name" value="ArdcN"/>
    <property type="match status" value="1"/>
</dbReference>
<feature type="domain" description="Polyvalent protein metallopeptidase" evidence="2">
    <location>
        <begin position="151"/>
        <end position="277"/>
    </location>
</feature>
<evidence type="ECO:0000313" key="4">
    <source>
        <dbReference type="Proteomes" id="UP000198885"/>
    </source>
</evidence>
<evidence type="ECO:0000259" key="2">
    <source>
        <dbReference type="Pfam" id="PF18818"/>
    </source>
</evidence>
<sequence length="303" mass="34323">MKQDIYQKVTDKIIADLEQGELTWHKPWSAGNMDGRIIKPLRHNGMAYSGINVLMLWGAAMEGGYLSPFWMTYRQAKEYGAHVRKGERGNLVVYANTITKTEEQDDGSEEERKIPFMRGYSVFNVEQIEGLPEHFYTKPKPVIDPAQRIDHAEAFFTATGADIRSGGNRAYYSGGSDHVQMPHFESFRSPEAYYATLAHELTHWTKHEKRLDREFGRKRWGDEGYAREELVAELGAAFLCADLTLTPEPGTDRAAYIQSWLKVLKNDKRAIFSAAAHAQRAADFLHGLQPVIEEPQQQEGAAA</sequence>
<dbReference type="PIRSF" id="PIRSF037112">
    <property type="entry name" value="Antirestriction_ArdC"/>
    <property type="match status" value="1"/>
</dbReference>
<evidence type="ECO:0000259" key="1">
    <source>
        <dbReference type="Pfam" id="PF08401"/>
    </source>
</evidence>
<accession>A0A1H9VIT4</accession>
<dbReference type="Proteomes" id="UP000198885">
    <property type="component" value="Unassembled WGS sequence"/>
</dbReference>
<dbReference type="STRING" id="641238.SAMN04490244_107146"/>
<proteinExistence type="predicted"/>